<keyword evidence="2" id="KW-0472">Membrane</keyword>
<feature type="transmembrane region" description="Helical" evidence="2">
    <location>
        <begin position="389"/>
        <end position="419"/>
    </location>
</feature>
<feature type="region of interest" description="Disordered" evidence="1">
    <location>
        <begin position="192"/>
        <end position="236"/>
    </location>
</feature>
<dbReference type="InterPro" id="IPR040350">
    <property type="entry name" value="TMEM272"/>
</dbReference>
<dbReference type="PANTHER" id="PTHR33444:SF2">
    <property type="entry name" value="MARVEL DOMAIN-CONTAINING PROTEIN"/>
    <property type="match status" value="1"/>
</dbReference>
<feature type="transmembrane region" description="Helical" evidence="2">
    <location>
        <begin position="265"/>
        <end position="294"/>
    </location>
</feature>
<dbReference type="Pfam" id="PF15306">
    <property type="entry name" value="LIN37"/>
    <property type="match status" value="1"/>
</dbReference>
<gene>
    <name evidence="3" type="primary">Lin37</name>
    <name evidence="3" type="ORF">AWC38_SpisGene835</name>
</gene>
<feature type="transmembrane region" description="Helical" evidence="2">
    <location>
        <begin position="349"/>
        <end position="369"/>
    </location>
</feature>
<feature type="compositionally biased region" description="Low complexity" evidence="1">
    <location>
        <begin position="49"/>
        <end position="66"/>
    </location>
</feature>
<name>A0A2B4T158_STYPI</name>
<evidence type="ECO:0000313" key="4">
    <source>
        <dbReference type="Proteomes" id="UP000225706"/>
    </source>
</evidence>
<dbReference type="PANTHER" id="PTHR33444">
    <property type="entry name" value="SI:DKEY-19B23.12-RELATED"/>
    <property type="match status" value="1"/>
</dbReference>
<feature type="compositionally biased region" description="Polar residues" evidence="1">
    <location>
        <begin position="215"/>
        <end position="225"/>
    </location>
</feature>
<sequence>MKLFDRSVDFAQFNEDTTLYALARAWMQNKPYGTKPSDSQEGNQDKESPTSSQESAMSSMSHSNGDSDPKNVYSFPDPVKLIEDFEMNSTLPKGTLSLDIHYDSDKAPSVSDLKRNHMDRWKKVKSNCLCGRLPYIHDLDALNYKNCRPDSIEKENVLVRFNLDITLVIKYKPFPRGAASATFLQNYASQQSITSQSQQDTQGSTPKGGPADPSSGITPSYGTDNPSPPSYDEAMGPPPSYQSLFGEIQDAHTSSSGVLDFLKKLFLILIGTIGCTIMIGLIMAIPIAMIVIGAKYKNQCPVEDKIPIYLIVGGAVGVFRNLISLCQRSMKSNDNEDDDEKKKRPFESILDCFLFVWFICGNVWIYRIYQPHYTPDLSDPEYCHKTLYLFAFWITTSAYIFTGVLCCCVCCVGICAAMFGSDD</sequence>
<keyword evidence="2" id="KW-1133">Transmembrane helix</keyword>
<reference evidence="4" key="1">
    <citation type="journal article" date="2017" name="bioRxiv">
        <title>Comparative analysis of the genomes of Stylophora pistillata and Acropora digitifera provides evidence for extensive differences between species of corals.</title>
        <authorList>
            <person name="Voolstra C.R."/>
            <person name="Li Y."/>
            <person name="Liew Y.J."/>
            <person name="Baumgarten S."/>
            <person name="Zoccola D."/>
            <person name="Flot J.-F."/>
            <person name="Tambutte S."/>
            <person name="Allemand D."/>
            <person name="Aranda M."/>
        </authorList>
    </citation>
    <scope>NUCLEOTIDE SEQUENCE [LARGE SCALE GENOMIC DNA]</scope>
</reference>
<dbReference type="InterPro" id="IPR028226">
    <property type="entry name" value="LIN37"/>
</dbReference>
<dbReference type="EMBL" id="LSMT01000005">
    <property type="protein sequence ID" value="PFX34355.1"/>
    <property type="molecule type" value="Genomic_DNA"/>
</dbReference>
<keyword evidence="2" id="KW-0812">Transmembrane</keyword>
<dbReference type="OrthoDB" id="6287771at2759"/>
<feature type="region of interest" description="Disordered" evidence="1">
    <location>
        <begin position="30"/>
        <end position="73"/>
    </location>
</feature>
<comment type="caution">
    <text evidence="3">The sequence shown here is derived from an EMBL/GenBank/DDBJ whole genome shotgun (WGS) entry which is preliminary data.</text>
</comment>
<dbReference type="GO" id="GO:0017053">
    <property type="term" value="C:transcription repressor complex"/>
    <property type="evidence" value="ECO:0007669"/>
    <property type="project" value="InterPro"/>
</dbReference>
<dbReference type="AlphaFoldDB" id="A0A2B4T158"/>
<proteinExistence type="predicted"/>
<protein>
    <submittedName>
        <fullName evidence="3">Protein lin-37-like</fullName>
    </submittedName>
</protein>
<evidence type="ECO:0000256" key="2">
    <source>
        <dbReference type="SAM" id="Phobius"/>
    </source>
</evidence>
<dbReference type="Proteomes" id="UP000225706">
    <property type="component" value="Unassembled WGS sequence"/>
</dbReference>
<keyword evidence="4" id="KW-1185">Reference proteome</keyword>
<evidence type="ECO:0000256" key="1">
    <source>
        <dbReference type="SAM" id="MobiDB-lite"/>
    </source>
</evidence>
<dbReference type="STRING" id="50429.A0A2B4T158"/>
<evidence type="ECO:0000313" key="3">
    <source>
        <dbReference type="EMBL" id="PFX34355.1"/>
    </source>
</evidence>
<feature type="compositionally biased region" description="Low complexity" evidence="1">
    <location>
        <begin position="192"/>
        <end position="205"/>
    </location>
</feature>
<feature type="transmembrane region" description="Helical" evidence="2">
    <location>
        <begin position="306"/>
        <end position="323"/>
    </location>
</feature>
<accession>A0A2B4T158</accession>
<organism evidence="3 4">
    <name type="scientific">Stylophora pistillata</name>
    <name type="common">Smooth cauliflower coral</name>
    <dbReference type="NCBI Taxonomy" id="50429"/>
    <lineage>
        <taxon>Eukaryota</taxon>
        <taxon>Metazoa</taxon>
        <taxon>Cnidaria</taxon>
        <taxon>Anthozoa</taxon>
        <taxon>Hexacorallia</taxon>
        <taxon>Scleractinia</taxon>
        <taxon>Astrocoeniina</taxon>
        <taxon>Pocilloporidae</taxon>
        <taxon>Stylophora</taxon>
    </lineage>
</organism>